<feature type="domain" description="EF-hand" evidence="13">
    <location>
        <begin position="64"/>
        <end position="99"/>
    </location>
</feature>
<dbReference type="InterPro" id="IPR011992">
    <property type="entry name" value="EF-hand-dom_pair"/>
</dbReference>
<evidence type="ECO:0000256" key="9">
    <source>
        <dbReference type="ARBA" id="ARBA00056975"/>
    </source>
</evidence>
<evidence type="ECO:0000313" key="14">
    <source>
        <dbReference type="WBParaSite" id="MCU_004809-RA"/>
    </source>
</evidence>
<comment type="subcellular location">
    <subcellularLocation>
        <location evidence="1">Endoplasmic reticulum lumen</location>
    </subcellularLocation>
</comment>
<feature type="chain" id="PRO_5024442326" description="Reticulocalbin-3" evidence="12">
    <location>
        <begin position="29"/>
        <end position="309"/>
    </location>
</feature>
<dbReference type="InterPro" id="IPR018247">
    <property type="entry name" value="EF_Hand_1_Ca_BS"/>
</dbReference>
<evidence type="ECO:0000256" key="3">
    <source>
        <dbReference type="ARBA" id="ARBA00022729"/>
    </source>
</evidence>
<evidence type="ECO:0000256" key="11">
    <source>
        <dbReference type="ARBA" id="ARBA00072696"/>
    </source>
</evidence>
<dbReference type="Pfam" id="PF13833">
    <property type="entry name" value="EF-hand_8"/>
    <property type="match status" value="1"/>
</dbReference>
<keyword evidence="3 12" id="KW-0732">Signal</keyword>
<evidence type="ECO:0000256" key="10">
    <source>
        <dbReference type="ARBA" id="ARBA00063143"/>
    </source>
</evidence>
<keyword evidence="5" id="KW-0256">Endoplasmic reticulum</keyword>
<evidence type="ECO:0000256" key="1">
    <source>
        <dbReference type="ARBA" id="ARBA00004319"/>
    </source>
</evidence>
<feature type="domain" description="EF-hand" evidence="13">
    <location>
        <begin position="236"/>
        <end position="258"/>
    </location>
</feature>
<dbReference type="Gene3D" id="1.10.238.10">
    <property type="entry name" value="EF-hand"/>
    <property type="match status" value="3"/>
</dbReference>
<evidence type="ECO:0000256" key="7">
    <source>
        <dbReference type="ARBA" id="ARBA00023180"/>
    </source>
</evidence>
<dbReference type="GO" id="GO:0005788">
    <property type="term" value="C:endoplasmic reticulum lumen"/>
    <property type="evidence" value="ECO:0007669"/>
    <property type="project" value="UniProtKB-SubCell"/>
</dbReference>
<feature type="domain" description="EF-hand" evidence="13">
    <location>
        <begin position="146"/>
        <end position="181"/>
    </location>
</feature>
<evidence type="ECO:0000259" key="13">
    <source>
        <dbReference type="PROSITE" id="PS50222"/>
    </source>
</evidence>
<evidence type="ECO:0000256" key="2">
    <source>
        <dbReference type="ARBA" id="ARBA00022723"/>
    </source>
</evidence>
<dbReference type="PROSITE" id="PS00018">
    <property type="entry name" value="EF_HAND_1"/>
    <property type="match status" value="4"/>
</dbReference>
<keyword evidence="8" id="KW-0143">Chaperone</keyword>
<reference evidence="14" key="1">
    <citation type="submission" date="2019-11" db="UniProtKB">
        <authorList>
            <consortium name="WormBaseParasite"/>
        </authorList>
    </citation>
    <scope>IDENTIFICATION</scope>
</reference>
<dbReference type="SMART" id="SM00054">
    <property type="entry name" value="EFh"/>
    <property type="match status" value="5"/>
</dbReference>
<accession>A0A5K3F1L0</accession>
<proteinExistence type="predicted"/>
<evidence type="ECO:0000256" key="8">
    <source>
        <dbReference type="ARBA" id="ARBA00023186"/>
    </source>
</evidence>
<dbReference type="PANTHER" id="PTHR10827">
    <property type="entry name" value="RETICULOCALBIN"/>
    <property type="match status" value="1"/>
</dbReference>
<dbReference type="FunFam" id="1.10.238.10:FF:000104">
    <property type="entry name" value="calumenin isoform X1"/>
    <property type="match status" value="1"/>
</dbReference>
<comment type="function">
    <text evidence="9">Probable molecular chaperone assisting protein biosynthesis and transport in the endoplasmic reticulum. Required for the proper biosynthesis and transport of pulmonary surfactant-associated protein A/SP-A, pulmonary surfactant-associated protein D/SP-D and the lipid transporter ABCA3. By regulating both the proper expression and the degradation through the endoplasmic reticulum-associated protein degradation pathway of these proteins plays a crucial role in pulmonary surfactant homeostasis. Has an anti-fibrotic activity by negatively regulating the secretion of type I and type III collagens. This calcium-binding protein also transiently associates with immature PCSK6 and regulates its secretion.</text>
</comment>
<dbReference type="SUPFAM" id="SSF47473">
    <property type="entry name" value="EF-hand"/>
    <property type="match status" value="2"/>
</dbReference>
<sequence length="309" mass="36206">MCALHCSNTLTMVLKFLVFIFVLTLVTSKPQDPSLRAHEKKLSDPLLGLDEIESTGTAPLTKREGEKLLSQLVDKMDLDGDGFICEDEMRKWLKYVETKDVELDANRTFDEYVTDFKTNYVTFEQHQTKLSEGYDEDEDADDDLQQTVDRDRRRFEKADLDGDGKLSREEFAAFLHPEEFEHMRDTVVDETLYDLDSNKDGLIDLEEYTKDMWTDDSQTPLDWVQSEHQQFKETRDKNKDGFLDREEIRDWLFPAEYDHIESEVKHLMSETDDNLDGKLSKDEILTHYKEFLGSRVTDFGRALDQHDEL</sequence>
<dbReference type="Pfam" id="PF13499">
    <property type="entry name" value="EF-hand_7"/>
    <property type="match status" value="1"/>
</dbReference>
<evidence type="ECO:0000256" key="5">
    <source>
        <dbReference type="ARBA" id="ARBA00022824"/>
    </source>
</evidence>
<organism evidence="14">
    <name type="scientific">Mesocestoides corti</name>
    <name type="common">Flatworm</name>
    <dbReference type="NCBI Taxonomy" id="53468"/>
    <lineage>
        <taxon>Eukaryota</taxon>
        <taxon>Metazoa</taxon>
        <taxon>Spiralia</taxon>
        <taxon>Lophotrochozoa</taxon>
        <taxon>Platyhelminthes</taxon>
        <taxon>Cestoda</taxon>
        <taxon>Eucestoda</taxon>
        <taxon>Cyclophyllidea</taxon>
        <taxon>Mesocestoididae</taxon>
        <taxon>Mesocestoides</taxon>
    </lineage>
</organism>
<dbReference type="GO" id="GO:0005509">
    <property type="term" value="F:calcium ion binding"/>
    <property type="evidence" value="ECO:0007669"/>
    <property type="project" value="InterPro"/>
</dbReference>
<keyword evidence="4" id="KW-0677">Repeat</keyword>
<dbReference type="Pfam" id="PF13202">
    <property type="entry name" value="EF-hand_5"/>
    <property type="match status" value="2"/>
</dbReference>
<comment type="subunit">
    <text evidence="10">Interacts with PCSK6 (immature form including the propeptide); probably involved in the maturation and the secretion of PCSK6.</text>
</comment>
<dbReference type="PANTHER" id="PTHR10827:SF52">
    <property type="entry name" value="IP16409P"/>
    <property type="match status" value="1"/>
</dbReference>
<evidence type="ECO:0000256" key="6">
    <source>
        <dbReference type="ARBA" id="ARBA00022837"/>
    </source>
</evidence>
<name>A0A5K3F1L0_MESCO</name>
<dbReference type="WBParaSite" id="MCU_004809-RA">
    <property type="protein sequence ID" value="MCU_004809-RA"/>
    <property type="gene ID" value="MCU_004809"/>
</dbReference>
<keyword evidence="7" id="KW-0325">Glycoprotein</keyword>
<keyword evidence="2" id="KW-0479">Metal-binding</keyword>
<dbReference type="InterPro" id="IPR002048">
    <property type="entry name" value="EF_hand_dom"/>
</dbReference>
<dbReference type="AlphaFoldDB" id="A0A5K3F1L0"/>
<dbReference type="GO" id="GO:0015031">
    <property type="term" value="P:protein transport"/>
    <property type="evidence" value="ECO:0007669"/>
    <property type="project" value="UniProtKB-ARBA"/>
</dbReference>
<feature type="domain" description="EF-hand" evidence="13">
    <location>
        <begin position="259"/>
        <end position="294"/>
    </location>
</feature>
<feature type="signal peptide" evidence="12">
    <location>
        <begin position="1"/>
        <end position="28"/>
    </location>
</feature>
<evidence type="ECO:0000256" key="4">
    <source>
        <dbReference type="ARBA" id="ARBA00022737"/>
    </source>
</evidence>
<evidence type="ECO:0000256" key="12">
    <source>
        <dbReference type="SAM" id="SignalP"/>
    </source>
</evidence>
<dbReference type="PROSITE" id="PS50222">
    <property type="entry name" value="EF_HAND_2"/>
    <property type="match status" value="4"/>
</dbReference>
<keyword evidence="6" id="KW-0106">Calcium</keyword>
<protein>
    <recommendedName>
        <fullName evidence="11">Reticulocalbin-3</fullName>
    </recommendedName>
</protein>